<gene>
    <name evidence="1" type="ORF">PQR01_07590</name>
</gene>
<protein>
    <submittedName>
        <fullName evidence="1">Uncharacterized protein</fullName>
    </submittedName>
</protein>
<name>A0ACC7N8R6_9BURK</name>
<dbReference type="Proteomes" id="UP001629235">
    <property type="component" value="Unassembled WGS sequence"/>
</dbReference>
<proteinExistence type="predicted"/>
<evidence type="ECO:0000313" key="2">
    <source>
        <dbReference type="Proteomes" id="UP001629235"/>
    </source>
</evidence>
<evidence type="ECO:0000313" key="1">
    <source>
        <dbReference type="EMBL" id="MFM0103344.1"/>
    </source>
</evidence>
<dbReference type="EMBL" id="JAQQDW010000010">
    <property type="protein sequence ID" value="MFM0103344.1"/>
    <property type="molecule type" value="Genomic_DNA"/>
</dbReference>
<comment type="caution">
    <text evidence="1">The sequence shown here is derived from an EMBL/GenBank/DDBJ whole genome shotgun (WGS) entry which is preliminary data.</text>
</comment>
<keyword evidence="2" id="KW-1185">Reference proteome</keyword>
<accession>A0ACC7N8R6</accession>
<reference evidence="1 2" key="1">
    <citation type="journal article" date="2024" name="Chem. Sci.">
        <title>Discovery of megapolipeptins by genome mining of a Burkholderiales bacteria collection.</title>
        <authorList>
            <person name="Paulo B.S."/>
            <person name="Recchia M.J.J."/>
            <person name="Lee S."/>
            <person name="Fergusson C.H."/>
            <person name="Romanowski S.B."/>
            <person name="Hernandez A."/>
            <person name="Krull N."/>
            <person name="Liu D.Y."/>
            <person name="Cavanagh H."/>
            <person name="Bos A."/>
            <person name="Gray C.A."/>
            <person name="Murphy B.T."/>
            <person name="Linington R.G."/>
            <person name="Eustaquio A.S."/>
        </authorList>
    </citation>
    <scope>NUCLEOTIDE SEQUENCE [LARGE SCALE GENOMIC DNA]</scope>
    <source>
        <strain evidence="1 2">RL18-126-BIB-B</strain>
    </source>
</reference>
<organism evidence="1 2">
    <name type="scientific">Paraburkholderia rhynchosiae</name>
    <dbReference type="NCBI Taxonomy" id="487049"/>
    <lineage>
        <taxon>Bacteria</taxon>
        <taxon>Pseudomonadati</taxon>
        <taxon>Pseudomonadota</taxon>
        <taxon>Betaproteobacteria</taxon>
        <taxon>Burkholderiales</taxon>
        <taxon>Burkholderiaceae</taxon>
        <taxon>Paraburkholderia</taxon>
    </lineage>
</organism>
<sequence>MIIVSFCFLLVTRYVFSRKTERKARLEKAGRRIAIVGSLFLLLVLALKYQADARARTNAPVSGQSISTPDGGLYLATYAYLGREEVLLRLYRRNDMALIAERTYTELDEVGLVWNTDKLIYDTSAFDGHGLYRLAASAFGSNPCPIPLARGQDASTFGD</sequence>